<evidence type="ECO:0000256" key="1">
    <source>
        <dbReference type="SAM" id="Phobius"/>
    </source>
</evidence>
<organism evidence="2 3">
    <name type="scientific">Scomber scombrus</name>
    <name type="common">Atlantic mackerel</name>
    <name type="synonym">Scomber vernalis</name>
    <dbReference type="NCBI Taxonomy" id="13677"/>
    <lineage>
        <taxon>Eukaryota</taxon>
        <taxon>Metazoa</taxon>
        <taxon>Chordata</taxon>
        <taxon>Craniata</taxon>
        <taxon>Vertebrata</taxon>
        <taxon>Euteleostomi</taxon>
        <taxon>Actinopterygii</taxon>
        <taxon>Neopterygii</taxon>
        <taxon>Teleostei</taxon>
        <taxon>Neoteleostei</taxon>
        <taxon>Acanthomorphata</taxon>
        <taxon>Pelagiaria</taxon>
        <taxon>Scombriformes</taxon>
        <taxon>Scombridae</taxon>
        <taxon>Scomber</taxon>
    </lineage>
</organism>
<keyword evidence="1" id="KW-0812">Transmembrane</keyword>
<proteinExistence type="predicted"/>
<dbReference type="Proteomes" id="UP001314229">
    <property type="component" value="Unassembled WGS sequence"/>
</dbReference>
<reference evidence="2 3" key="1">
    <citation type="submission" date="2024-01" db="EMBL/GenBank/DDBJ databases">
        <authorList>
            <person name="Alioto T."/>
            <person name="Alioto T."/>
            <person name="Gomez Garrido J."/>
        </authorList>
    </citation>
    <scope>NUCLEOTIDE SEQUENCE [LARGE SCALE GENOMIC DNA]</scope>
</reference>
<sequence length="109" mass="12372">MKTPAFGTLKSFKQAQEYVITLEPALVEAAAFVSVWFSFVCLLHMSPRSNPPRPSLRAAAMFRQTERDRDTLTVVERDAENFRLLILTITSPNVCVGGFKGRIRKSQRR</sequence>
<protein>
    <submittedName>
        <fullName evidence="2">Uncharacterized protein</fullName>
    </submittedName>
</protein>
<keyword evidence="1" id="KW-0472">Membrane</keyword>
<evidence type="ECO:0000313" key="2">
    <source>
        <dbReference type="EMBL" id="CAK6968528.1"/>
    </source>
</evidence>
<dbReference type="AlphaFoldDB" id="A0AAV1PA72"/>
<accession>A0AAV1PA72</accession>
<keyword evidence="3" id="KW-1185">Reference proteome</keyword>
<keyword evidence="1" id="KW-1133">Transmembrane helix</keyword>
<evidence type="ECO:0000313" key="3">
    <source>
        <dbReference type="Proteomes" id="UP001314229"/>
    </source>
</evidence>
<name>A0AAV1PA72_SCOSC</name>
<feature type="transmembrane region" description="Helical" evidence="1">
    <location>
        <begin position="25"/>
        <end position="45"/>
    </location>
</feature>
<gene>
    <name evidence="2" type="ORF">FSCOSCO3_A010546</name>
</gene>
<comment type="caution">
    <text evidence="2">The sequence shown here is derived from an EMBL/GenBank/DDBJ whole genome shotgun (WGS) entry which is preliminary data.</text>
</comment>
<dbReference type="EMBL" id="CAWUFR010000120">
    <property type="protein sequence ID" value="CAK6968528.1"/>
    <property type="molecule type" value="Genomic_DNA"/>
</dbReference>